<dbReference type="InterPro" id="IPR052564">
    <property type="entry name" value="N-acetyltrans/Recomb-assoc"/>
</dbReference>
<dbReference type="RefSeq" id="WP_153372161.1">
    <property type="nucleotide sequence ID" value="NZ_CP045650.1"/>
</dbReference>
<accession>A0A5Q0P4U6</accession>
<dbReference type="EMBL" id="WITK01000003">
    <property type="protein sequence ID" value="MQW91456.1"/>
    <property type="molecule type" value="Genomic_DNA"/>
</dbReference>
<evidence type="ECO:0000313" key="5">
    <source>
        <dbReference type="Proteomes" id="UP000480556"/>
    </source>
</evidence>
<evidence type="ECO:0000259" key="1">
    <source>
        <dbReference type="PROSITE" id="PS51186"/>
    </source>
</evidence>
<feature type="domain" description="N-acetyltransferase" evidence="1">
    <location>
        <begin position="1"/>
        <end position="147"/>
    </location>
</feature>
<dbReference type="InterPro" id="IPR016181">
    <property type="entry name" value="Acyl_CoA_acyltransferase"/>
</dbReference>
<dbReference type="EMBL" id="CP045650">
    <property type="protein sequence ID" value="QGA11643.1"/>
    <property type="molecule type" value="Genomic_DNA"/>
</dbReference>
<dbReference type="SUPFAM" id="SSF55729">
    <property type="entry name" value="Acyl-CoA N-acyltransferases (Nat)"/>
    <property type="match status" value="1"/>
</dbReference>
<dbReference type="InterPro" id="IPR000182">
    <property type="entry name" value="GNAT_dom"/>
</dbReference>
<name>A0A5Q0P4U6_9GAMM</name>
<proteinExistence type="predicted"/>
<gene>
    <name evidence="3" type="ORF">GFH30_09715</name>
    <name evidence="2" type="ORF">GHJ48_03440</name>
</gene>
<dbReference type="GO" id="GO:0016747">
    <property type="term" value="F:acyltransferase activity, transferring groups other than amino-acyl groups"/>
    <property type="evidence" value="ECO:0007669"/>
    <property type="project" value="InterPro"/>
</dbReference>
<dbReference type="PANTHER" id="PTHR43451">
    <property type="entry name" value="ACETYLTRANSFERASE (GNAT) FAMILY PROTEIN"/>
    <property type="match status" value="1"/>
</dbReference>
<keyword evidence="4" id="KW-1185">Reference proteome</keyword>
<sequence length="147" mass="16996">MIREGKVQDIPQIINVIQDSIRSCVDDHHRHESDIQAWLERYTDAQLMSDMLSNDCWVYLIHDQVVGIIMITDQGHIKMHFVAMPSQRMGIGSALYEHMLSKLSLKNISKIDVDSTLSSIPYYLNLGFQTHRPSGLDLNQTLYKYLF</sequence>
<organism evidence="2 5">
    <name type="scientific">Acinetobacter wanghuae</name>
    <dbReference type="NCBI Taxonomy" id="2662362"/>
    <lineage>
        <taxon>Bacteria</taxon>
        <taxon>Pseudomonadati</taxon>
        <taxon>Pseudomonadota</taxon>
        <taxon>Gammaproteobacteria</taxon>
        <taxon>Moraxellales</taxon>
        <taxon>Moraxellaceae</taxon>
        <taxon>Acinetobacter</taxon>
    </lineage>
</organism>
<evidence type="ECO:0000313" key="4">
    <source>
        <dbReference type="Proteomes" id="UP000327478"/>
    </source>
</evidence>
<dbReference type="PANTHER" id="PTHR43451:SF1">
    <property type="entry name" value="ACETYLTRANSFERASE"/>
    <property type="match status" value="1"/>
</dbReference>
<dbReference type="Proteomes" id="UP000480556">
    <property type="component" value="Unassembled WGS sequence"/>
</dbReference>
<dbReference type="PROSITE" id="PS51186">
    <property type="entry name" value="GNAT"/>
    <property type="match status" value="1"/>
</dbReference>
<evidence type="ECO:0000313" key="3">
    <source>
        <dbReference type="EMBL" id="QGA11643.1"/>
    </source>
</evidence>
<dbReference type="Proteomes" id="UP000327478">
    <property type="component" value="Chromosome"/>
</dbReference>
<evidence type="ECO:0000313" key="2">
    <source>
        <dbReference type="EMBL" id="MQW91456.1"/>
    </source>
</evidence>
<dbReference type="Pfam" id="PF13673">
    <property type="entry name" value="Acetyltransf_10"/>
    <property type="match status" value="1"/>
</dbReference>
<dbReference type="AlphaFoldDB" id="A0A5Q0P4U6"/>
<dbReference type="Gene3D" id="3.40.630.30">
    <property type="match status" value="1"/>
</dbReference>
<protein>
    <submittedName>
        <fullName evidence="2">GNAT family N-acetyltransferase</fullName>
    </submittedName>
</protein>
<reference evidence="4 5" key="1">
    <citation type="submission" date="2019-10" db="EMBL/GenBank/DDBJ databases">
        <authorList>
            <person name="Dong K."/>
        </authorList>
    </citation>
    <scope>NUCLEOTIDE SEQUENCE [LARGE SCALE GENOMIC DNA]</scope>
    <source>
        <strain evidence="4">dk386</strain>
        <strain evidence="3">Dk386</strain>
        <strain evidence="5">dk771</strain>
        <strain evidence="2">Dk771</strain>
    </source>
</reference>
<dbReference type="CDD" id="cd04301">
    <property type="entry name" value="NAT_SF"/>
    <property type="match status" value="1"/>
</dbReference>